<dbReference type="Pfam" id="PF07537">
    <property type="entry name" value="CamS"/>
    <property type="match status" value="1"/>
</dbReference>
<feature type="chain" id="PRO_5037488950" evidence="2">
    <location>
        <begin position="29"/>
        <end position="378"/>
    </location>
</feature>
<accession>A0A947CXI6</accession>
<evidence type="ECO:0000313" key="3">
    <source>
        <dbReference type="EMBL" id="MBT9282485.1"/>
    </source>
</evidence>
<evidence type="ECO:0000256" key="1">
    <source>
        <dbReference type="SAM" id="MobiDB-lite"/>
    </source>
</evidence>
<sequence length="378" mass="41156">MSRLGRGLRLAAAAAFFLLAAGCLPKPATEGGAPPAASPPARPPEVTSTIPPEGVLYRMPLPYRPGQGQPPWEKVSRVDRARFELGLMALSRKTFPPETHLYEDGQLLSAEEIGDWLKPYDPEQNPVGLNDPAYRPSPSGNVFQFFWEQDYLDAQTGALAGVTVGMVLNPTVDVPAESKAAGQGTNNPWIARPLKPEELDRYARDAGEKIARRLREKGVDGPIVLGAYLASPRTAFEPGHFFLTGELAKGAAGGVRYTPVSERYLLLPALQVSEADKRLSLVFDEFKEALERAFPQFLSVVGLARLDGDRLLELDATITASYRSQGQVMGLAEYAATLVTDRFPPEADVEVIVQSASRPIALIVRPPGKEAFVHLFRQ</sequence>
<gene>
    <name evidence="3" type="ORF">KM312_07500</name>
</gene>
<dbReference type="PROSITE" id="PS51257">
    <property type="entry name" value="PROKAR_LIPOPROTEIN"/>
    <property type="match status" value="1"/>
</dbReference>
<keyword evidence="2" id="KW-0732">Signal</keyword>
<name>A0A947CXI6_HYDSH</name>
<feature type="region of interest" description="Disordered" evidence="1">
    <location>
        <begin position="29"/>
        <end position="51"/>
    </location>
</feature>
<evidence type="ECO:0000313" key="4">
    <source>
        <dbReference type="Proteomes" id="UP000748108"/>
    </source>
</evidence>
<evidence type="ECO:0000256" key="2">
    <source>
        <dbReference type="SAM" id="SignalP"/>
    </source>
</evidence>
<dbReference type="AlphaFoldDB" id="A0A947CXI6"/>
<proteinExistence type="predicted"/>
<protein>
    <submittedName>
        <fullName evidence="3">CamS family sex pheromone protein</fullName>
    </submittedName>
</protein>
<reference evidence="3" key="1">
    <citation type="journal article" date="2021" name="Microbiology">
        <title>Metagenomic Analysis of the Microbial Community in the Underground Coal Fire Area (Kemerovo Region, Russia) Revealed Predominance of Thermophilic Members of the Phyla Deinococcus-thermus, Aquificae, and Firmicutes.</title>
        <authorList>
            <person name="Kadnikov V."/>
            <person name="Mardanov A.V."/>
            <person name="Beletsky A.V."/>
            <person name="Karnachuk O.V."/>
            <person name="Ravin N.V."/>
        </authorList>
    </citation>
    <scope>NUCLEOTIDE SEQUENCE</scope>
    <source>
        <strain evidence="3">RBS10-49</strain>
    </source>
</reference>
<dbReference type="Gene3D" id="3.10.570.10">
    <property type="entry name" value="sex pheromone staph- cam373 precursor domain"/>
    <property type="match status" value="1"/>
</dbReference>
<dbReference type="EMBL" id="JAHHQF010000059">
    <property type="protein sequence ID" value="MBT9282485.1"/>
    <property type="molecule type" value="Genomic_DNA"/>
</dbReference>
<dbReference type="InterPro" id="IPR011426">
    <property type="entry name" value="CamS"/>
</dbReference>
<dbReference type="Proteomes" id="UP000748108">
    <property type="component" value="Unassembled WGS sequence"/>
</dbReference>
<organism evidence="3 4">
    <name type="scientific">Hydrogenibacillus schlegelii</name>
    <name type="common">Bacillus schlegelii</name>
    <dbReference type="NCBI Taxonomy" id="1484"/>
    <lineage>
        <taxon>Bacteria</taxon>
        <taxon>Bacillati</taxon>
        <taxon>Bacillota</taxon>
        <taxon>Bacilli</taxon>
        <taxon>Bacillales</taxon>
        <taxon>Bacillales Family X. Incertae Sedis</taxon>
        <taxon>Hydrogenibacillus</taxon>
    </lineage>
</organism>
<feature type="signal peptide" evidence="2">
    <location>
        <begin position="1"/>
        <end position="28"/>
    </location>
</feature>
<comment type="caution">
    <text evidence="3">The sequence shown here is derived from an EMBL/GenBank/DDBJ whole genome shotgun (WGS) entry which is preliminary data.</text>
</comment>